<evidence type="ECO:0000256" key="5">
    <source>
        <dbReference type="ARBA" id="ARBA00022605"/>
    </source>
</evidence>
<evidence type="ECO:0000256" key="1">
    <source>
        <dbReference type="ARBA" id="ARBA00004141"/>
    </source>
</evidence>
<dbReference type="GO" id="GO:0000103">
    <property type="term" value="P:sulfate assimilation"/>
    <property type="evidence" value="ECO:0007669"/>
    <property type="project" value="TreeGrafter"/>
</dbReference>
<accession>A0A928VWR3</accession>
<dbReference type="Proteomes" id="UP000625316">
    <property type="component" value="Unassembled WGS sequence"/>
</dbReference>
<evidence type="ECO:0000256" key="6">
    <source>
        <dbReference type="ARBA" id="ARBA00022692"/>
    </source>
</evidence>
<dbReference type="GO" id="GO:0005886">
    <property type="term" value="C:plasma membrane"/>
    <property type="evidence" value="ECO:0007669"/>
    <property type="project" value="TreeGrafter"/>
</dbReference>
<keyword evidence="6 10" id="KW-0812">Transmembrane</keyword>
<dbReference type="Pfam" id="PF07264">
    <property type="entry name" value="EI24"/>
    <property type="match status" value="1"/>
</dbReference>
<evidence type="ECO:0000256" key="10">
    <source>
        <dbReference type="SAM" id="Phobius"/>
    </source>
</evidence>
<evidence type="ECO:0000313" key="11">
    <source>
        <dbReference type="EMBL" id="MBE9033444.1"/>
    </source>
</evidence>
<keyword evidence="3" id="KW-1003">Cell membrane</keyword>
<keyword evidence="9 10" id="KW-0472">Membrane</keyword>
<evidence type="ECO:0000256" key="4">
    <source>
        <dbReference type="ARBA" id="ARBA00022519"/>
    </source>
</evidence>
<feature type="transmembrane region" description="Helical" evidence="10">
    <location>
        <begin position="151"/>
        <end position="176"/>
    </location>
</feature>
<evidence type="ECO:0000256" key="3">
    <source>
        <dbReference type="ARBA" id="ARBA00022475"/>
    </source>
</evidence>
<keyword evidence="12" id="KW-1185">Reference proteome</keyword>
<evidence type="ECO:0000256" key="2">
    <source>
        <dbReference type="ARBA" id="ARBA00022448"/>
    </source>
</evidence>
<keyword evidence="8" id="KW-0764">Sulfate transport</keyword>
<name>A0A928VWR3_9CYAN</name>
<comment type="subcellular location">
    <subcellularLocation>
        <location evidence="1">Membrane</location>
        <topology evidence="1">Multi-pass membrane protein</topology>
    </subcellularLocation>
</comment>
<keyword evidence="4" id="KW-0997">Cell inner membrane</keyword>
<dbReference type="GO" id="GO:0009675">
    <property type="term" value="F:high-affinity sulfate:proton symporter activity"/>
    <property type="evidence" value="ECO:0007669"/>
    <property type="project" value="TreeGrafter"/>
</dbReference>
<comment type="caution">
    <text evidence="11">The sequence shown here is derived from an EMBL/GenBank/DDBJ whole genome shotgun (WGS) entry which is preliminary data.</text>
</comment>
<gene>
    <name evidence="11" type="ORF">IQ266_27310</name>
</gene>
<dbReference type="InterPro" id="IPR050480">
    <property type="entry name" value="CysZ-like"/>
</dbReference>
<dbReference type="GO" id="GO:0019344">
    <property type="term" value="P:cysteine biosynthetic process"/>
    <property type="evidence" value="ECO:0007669"/>
    <property type="project" value="TreeGrafter"/>
</dbReference>
<evidence type="ECO:0000256" key="9">
    <source>
        <dbReference type="ARBA" id="ARBA00023136"/>
    </source>
</evidence>
<keyword evidence="7 10" id="KW-1133">Transmembrane helix</keyword>
<keyword evidence="5" id="KW-0028">Amino-acid biosynthesis</keyword>
<feature type="transmembrane region" description="Helical" evidence="10">
    <location>
        <begin position="34"/>
        <end position="60"/>
    </location>
</feature>
<evidence type="ECO:0000256" key="7">
    <source>
        <dbReference type="ARBA" id="ARBA00022989"/>
    </source>
</evidence>
<feature type="transmembrane region" description="Helical" evidence="10">
    <location>
        <begin position="6"/>
        <end position="27"/>
    </location>
</feature>
<evidence type="ECO:0000313" key="12">
    <source>
        <dbReference type="Proteomes" id="UP000625316"/>
    </source>
</evidence>
<organism evidence="11 12">
    <name type="scientific">Romeriopsis navalis LEGE 11480</name>
    <dbReference type="NCBI Taxonomy" id="2777977"/>
    <lineage>
        <taxon>Bacteria</taxon>
        <taxon>Bacillati</taxon>
        <taxon>Cyanobacteriota</taxon>
        <taxon>Cyanophyceae</taxon>
        <taxon>Leptolyngbyales</taxon>
        <taxon>Leptolyngbyaceae</taxon>
        <taxon>Romeriopsis</taxon>
        <taxon>Romeriopsis navalis</taxon>
    </lineage>
</organism>
<dbReference type="RefSeq" id="WP_264328246.1">
    <property type="nucleotide sequence ID" value="NZ_JADEXQ010000202.1"/>
</dbReference>
<evidence type="ECO:0000256" key="8">
    <source>
        <dbReference type="ARBA" id="ARBA00023032"/>
    </source>
</evidence>
<dbReference type="PANTHER" id="PTHR37468">
    <property type="entry name" value="SULFATE TRANSPORTER CYSZ"/>
    <property type="match status" value="1"/>
</dbReference>
<keyword evidence="2" id="KW-0813">Transport</keyword>
<dbReference type="InterPro" id="IPR059112">
    <property type="entry name" value="CysZ/EI24"/>
</dbReference>
<sequence>MALGSGVGGFFVGATYPLRAIGLLLRYRSLWKYVLIPIGLNLAIAIVVYSLLLTSGLHLIDQWIASLPELASELSQWHPPAVDWPSIPWPQLALPGWLKWPHVSWPQVSLPQVSLPSWFALPQLAWPSWLSLPQISLPGWLVDAPIEVVSFLLRIVLMLVLLFVTGFVFLQFGFILGAPFYGKLSESIEQIKTGNVELVEVSLWREVWRAIVYEAKKLVLMVSVGLPLLVLN</sequence>
<protein>
    <submittedName>
        <fullName evidence="11">EI24 domain-containing protein</fullName>
    </submittedName>
</protein>
<proteinExistence type="predicted"/>
<reference evidence="11" key="1">
    <citation type="submission" date="2020-10" db="EMBL/GenBank/DDBJ databases">
        <authorList>
            <person name="Castelo-Branco R."/>
            <person name="Eusebio N."/>
            <person name="Adriana R."/>
            <person name="Vieira A."/>
            <person name="Brugerolle De Fraissinette N."/>
            <person name="Rezende De Castro R."/>
            <person name="Schneider M.P."/>
            <person name="Vasconcelos V."/>
            <person name="Leao P.N."/>
        </authorList>
    </citation>
    <scope>NUCLEOTIDE SEQUENCE</scope>
    <source>
        <strain evidence="11">LEGE 11480</strain>
    </source>
</reference>
<dbReference type="PANTHER" id="PTHR37468:SF1">
    <property type="entry name" value="SULFATE TRANSPORTER CYSZ"/>
    <property type="match status" value="1"/>
</dbReference>
<dbReference type="EMBL" id="JADEXQ010000202">
    <property type="protein sequence ID" value="MBE9033444.1"/>
    <property type="molecule type" value="Genomic_DNA"/>
</dbReference>
<dbReference type="AlphaFoldDB" id="A0A928VWR3"/>
<feature type="non-terminal residue" evidence="11">
    <location>
        <position position="232"/>
    </location>
</feature>